<dbReference type="SMART" id="SM00248">
    <property type="entry name" value="ANK"/>
    <property type="match status" value="8"/>
</dbReference>
<keyword evidence="2 3" id="KW-0040">ANK repeat</keyword>
<sequence>MTQPDALQKEEPLFWSTGLGTDVWQMFCAARDGDFEQVKKLLVKDVSLVRGSYDYRTPMSFAVANDRLKVAEYLLQHGASPVDSGTGDTLIQMARDRGFTDMEALLERALNQHKGSEAGKQIAAAIRSRDFNAFNSLLNSSDEYIHATDDEGNQPIHWATMSRQPEMIDALLVRGADINAKRPDGARPIQLTNGDYSYRGWRDVPEDWKWKPNDIYLHLVSKGAYVDICMAALKGDEARVRTLLGLDPSLANKPSEYVTYYAGSGTPLKNAAMAGRIAIVKLLLDNGADPNLPEEGIAPMGHALHSAVVYNHVEIVKLLLEHGAHPNVPIESSADTLSAALERGDKAMINLLCSYGAARSMDLLAYYGDIQTAAAVLKANPALADSVSALENAAGQGNEDFVRLMLHYQPDLAKRIAVGVQSRGPQDAIKSRELTEFLFRRGMDPNFRNWLGITPLHRFAERGDIHNAALFLEHGADIDAIDEQHCTTPLGWAAKAGNVEMVQFLLEKGADPHLPADRPWARPRAWAERRRHEAILALNWPEH</sequence>
<dbReference type="OrthoDB" id="5657095at2"/>
<dbReference type="Pfam" id="PF12796">
    <property type="entry name" value="Ank_2"/>
    <property type="match status" value="2"/>
</dbReference>
<evidence type="ECO:0000256" key="1">
    <source>
        <dbReference type="ARBA" id="ARBA00022737"/>
    </source>
</evidence>
<protein>
    <submittedName>
        <fullName evidence="4">Ankyrin repeat</fullName>
    </submittedName>
</protein>
<feature type="repeat" description="ANK" evidence="3">
    <location>
        <begin position="485"/>
        <end position="517"/>
    </location>
</feature>
<dbReference type="InterPro" id="IPR002110">
    <property type="entry name" value="Ankyrin_rpt"/>
</dbReference>
<feature type="repeat" description="ANK" evidence="3">
    <location>
        <begin position="263"/>
        <end position="295"/>
    </location>
</feature>
<name>A0A1G7P2H7_9BACT</name>
<dbReference type="EMBL" id="FNAN01000012">
    <property type="protein sequence ID" value="SDF80463.1"/>
    <property type="molecule type" value="Genomic_DNA"/>
</dbReference>
<gene>
    <name evidence="4" type="ORF">SAMN04487996_112239</name>
</gene>
<dbReference type="RefSeq" id="WP_090154269.1">
    <property type="nucleotide sequence ID" value="NZ_FNAN01000012.1"/>
</dbReference>
<dbReference type="Pfam" id="PF00023">
    <property type="entry name" value="Ank"/>
    <property type="match status" value="2"/>
</dbReference>
<evidence type="ECO:0000313" key="4">
    <source>
        <dbReference type="EMBL" id="SDF80463.1"/>
    </source>
</evidence>
<accession>A0A1G7P2H7</accession>
<dbReference type="Gene3D" id="1.25.40.20">
    <property type="entry name" value="Ankyrin repeat-containing domain"/>
    <property type="match status" value="3"/>
</dbReference>
<feature type="repeat" description="ANK" evidence="3">
    <location>
        <begin position="151"/>
        <end position="183"/>
    </location>
</feature>
<organism evidence="4 5">
    <name type="scientific">Dyadobacter soli</name>
    <dbReference type="NCBI Taxonomy" id="659014"/>
    <lineage>
        <taxon>Bacteria</taxon>
        <taxon>Pseudomonadati</taxon>
        <taxon>Bacteroidota</taxon>
        <taxon>Cytophagia</taxon>
        <taxon>Cytophagales</taxon>
        <taxon>Spirosomataceae</taxon>
        <taxon>Dyadobacter</taxon>
    </lineage>
</organism>
<proteinExistence type="predicted"/>
<dbReference type="PROSITE" id="PS50088">
    <property type="entry name" value="ANK_REPEAT"/>
    <property type="match status" value="5"/>
</dbReference>
<dbReference type="PANTHER" id="PTHR24171">
    <property type="entry name" value="ANKYRIN REPEAT DOMAIN-CONTAINING PROTEIN 39-RELATED"/>
    <property type="match status" value="1"/>
</dbReference>
<evidence type="ECO:0000256" key="2">
    <source>
        <dbReference type="ARBA" id="ARBA00023043"/>
    </source>
</evidence>
<keyword evidence="5" id="KW-1185">Reference proteome</keyword>
<feature type="repeat" description="ANK" evidence="3">
    <location>
        <begin position="303"/>
        <end position="331"/>
    </location>
</feature>
<dbReference type="SUPFAM" id="SSF48403">
    <property type="entry name" value="Ankyrin repeat"/>
    <property type="match status" value="2"/>
</dbReference>
<dbReference type="Proteomes" id="UP000198748">
    <property type="component" value="Unassembled WGS sequence"/>
</dbReference>
<dbReference type="AlphaFoldDB" id="A0A1G7P2H7"/>
<evidence type="ECO:0000256" key="3">
    <source>
        <dbReference type="PROSITE-ProRule" id="PRU00023"/>
    </source>
</evidence>
<dbReference type="STRING" id="659014.SAMN04487996_112239"/>
<reference evidence="5" key="1">
    <citation type="submission" date="2016-10" db="EMBL/GenBank/DDBJ databases">
        <authorList>
            <person name="Varghese N."/>
            <person name="Submissions S."/>
        </authorList>
    </citation>
    <scope>NUCLEOTIDE SEQUENCE [LARGE SCALE GENOMIC DNA]</scope>
    <source>
        <strain evidence="5">DSM 25329</strain>
    </source>
</reference>
<dbReference type="InterPro" id="IPR036770">
    <property type="entry name" value="Ankyrin_rpt-contain_sf"/>
</dbReference>
<keyword evidence="1" id="KW-0677">Repeat</keyword>
<feature type="repeat" description="ANK" evidence="3">
    <location>
        <begin position="451"/>
        <end position="483"/>
    </location>
</feature>
<evidence type="ECO:0000313" key="5">
    <source>
        <dbReference type="Proteomes" id="UP000198748"/>
    </source>
</evidence>
<dbReference type="PROSITE" id="PS50297">
    <property type="entry name" value="ANK_REP_REGION"/>
    <property type="match status" value="5"/>
</dbReference>